<dbReference type="InterPro" id="IPR016171">
    <property type="entry name" value="Vanillyl_alc_oxidase_C-sub2"/>
</dbReference>
<dbReference type="EC" id="1.1.3.41" evidence="4"/>
<accession>A0A852WIA6</accession>
<dbReference type="Proteomes" id="UP000573599">
    <property type="component" value="Unassembled WGS sequence"/>
</dbReference>
<dbReference type="EMBL" id="JACCAB010000001">
    <property type="protein sequence ID" value="NYG06394.1"/>
    <property type="molecule type" value="Genomic_DNA"/>
</dbReference>
<gene>
    <name evidence="4" type="ORF">BJ986_000881</name>
</gene>
<proteinExistence type="predicted"/>
<evidence type="ECO:0000313" key="4">
    <source>
        <dbReference type="EMBL" id="NYG06394.1"/>
    </source>
</evidence>
<evidence type="ECO:0000256" key="2">
    <source>
        <dbReference type="SAM" id="MobiDB-lite"/>
    </source>
</evidence>
<dbReference type="SUPFAM" id="SSF56176">
    <property type="entry name" value="FAD-binding/transporter-associated domain-like"/>
    <property type="match status" value="1"/>
</dbReference>
<dbReference type="Gene3D" id="3.30.70.2520">
    <property type="match status" value="1"/>
</dbReference>
<dbReference type="RefSeq" id="WP_179420884.1">
    <property type="nucleotide sequence ID" value="NZ_JACCAB010000001.1"/>
</dbReference>
<name>A0A852WIA6_9MICO</name>
<dbReference type="InterPro" id="IPR016167">
    <property type="entry name" value="FAD-bd_PCMH_sub1"/>
</dbReference>
<evidence type="ECO:0000259" key="3">
    <source>
        <dbReference type="PROSITE" id="PS51387"/>
    </source>
</evidence>
<dbReference type="InterPro" id="IPR006094">
    <property type="entry name" value="Oxid_FAD_bind_N"/>
</dbReference>
<feature type="region of interest" description="Disordered" evidence="2">
    <location>
        <begin position="224"/>
        <end position="256"/>
    </location>
</feature>
<dbReference type="GO" id="GO:0080049">
    <property type="term" value="F:L-gulono-1,4-lactone dehydrogenase activity"/>
    <property type="evidence" value="ECO:0007669"/>
    <property type="project" value="TreeGrafter"/>
</dbReference>
<dbReference type="Gene3D" id="3.30.70.2530">
    <property type="match status" value="1"/>
</dbReference>
<feature type="domain" description="FAD-binding PCMH-type" evidence="3">
    <location>
        <begin position="10"/>
        <end position="174"/>
    </location>
</feature>
<keyword evidence="1 4" id="KW-0560">Oxidoreductase</keyword>
<dbReference type="GO" id="GO:0003885">
    <property type="term" value="F:D-arabinono-1,4-lactone oxidase activity"/>
    <property type="evidence" value="ECO:0007669"/>
    <property type="project" value="InterPro"/>
</dbReference>
<dbReference type="InterPro" id="IPR016169">
    <property type="entry name" value="FAD-bd_PCMH_sub2"/>
</dbReference>
<dbReference type="PROSITE" id="PS51387">
    <property type="entry name" value="FAD_PCMH"/>
    <property type="match status" value="1"/>
</dbReference>
<dbReference type="PANTHER" id="PTHR43762">
    <property type="entry name" value="L-GULONOLACTONE OXIDASE"/>
    <property type="match status" value="1"/>
</dbReference>
<dbReference type="Pfam" id="PF04030">
    <property type="entry name" value="ALO"/>
    <property type="match status" value="1"/>
</dbReference>
<dbReference type="InterPro" id="IPR007173">
    <property type="entry name" value="ALO_C"/>
</dbReference>
<protein>
    <submittedName>
        <fullName evidence="4">Xylitol oxidase</fullName>
        <ecNumber evidence="4">1.1.3.41</ecNumber>
    </submittedName>
</protein>
<dbReference type="GO" id="GO:0071949">
    <property type="term" value="F:FAD binding"/>
    <property type="evidence" value="ECO:0007669"/>
    <property type="project" value="InterPro"/>
</dbReference>
<dbReference type="AlphaFoldDB" id="A0A852WIA6"/>
<comment type="caution">
    <text evidence="4">The sequence shown here is derived from an EMBL/GenBank/DDBJ whole genome shotgun (WGS) entry which is preliminary data.</text>
</comment>
<dbReference type="GO" id="GO:0050582">
    <property type="term" value="F:xylitol oxidase activity"/>
    <property type="evidence" value="ECO:0007669"/>
    <property type="project" value="UniProtKB-EC"/>
</dbReference>
<dbReference type="Pfam" id="PF01565">
    <property type="entry name" value="FAD_binding_4"/>
    <property type="match status" value="1"/>
</dbReference>
<evidence type="ECO:0000256" key="1">
    <source>
        <dbReference type="ARBA" id="ARBA00023002"/>
    </source>
</evidence>
<dbReference type="PANTHER" id="PTHR43762:SF1">
    <property type="entry name" value="D-ARABINONO-1,4-LACTONE OXIDASE"/>
    <property type="match status" value="1"/>
</dbReference>
<dbReference type="InterPro" id="IPR036318">
    <property type="entry name" value="FAD-bd_PCMH-like_sf"/>
</dbReference>
<dbReference type="InterPro" id="IPR016166">
    <property type="entry name" value="FAD-bd_PCMH"/>
</dbReference>
<reference evidence="4 5" key="1">
    <citation type="submission" date="2020-07" db="EMBL/GenBank/DDBJ databases">
        <title>Sequencing the genomes of 1000 actinobacteria strains.</title>
        <authorList>
            <person name="Klenk H.-P."/>
        </authorList>
    </citation>
    <scope>NUCLEOTIDE SEQUENCE [LARGE SCALE GENOMIC DNA]</scope>
    <source>
        <strain evidence="4 5">DSM 23987</strain>
    </source>
</reference>
<evidence type="ECO:0000313" key="5">
    <source>
        <dbReference type="Proteomes" id="UP000573599"/>
    </source>
</evidence>
<dbReference type="PIRSF" id="PIRSF000136">
    <property type="entry name" value="LGO_GLO"/>
    <property type="match status" value="1"/>
</dbReference>
<dbReference type="GO" id="GO:0016020">
    <property type="term" value="C:membrane"/>
    <property type="evidence" value="ECO:0007669"/>
    <property type="project" value="InterPro"/>
</dbReference>
<keyword evidence="5" id="KW-1185">Reference proteome</keyword>
<dbReference type="Gene3D" id="3.30.465.10">
    <property type="match status" value="1"/>
</dbReference>
<sequence>MVEQNWAGNVTYRAQEIARPTSTAELQELVGSAERVRAVGSRHSFTELADTDGILVGLSGLPEEVTLDETARTVTVGAGQDYATVATAIEARGWALANLASLPHISVAGAAATGTHGSGDGLRSLAGAVAAIELVGSDGELRTVARGDEQFEGSVVALGALGIVTRLTLDVEPSYTMRQDVYTGLPWPVLEAEFDAITSSADSVSLFTRLDERGVLQVWRKSRSHESPADLHGAPRHPGPVHPLDGAPTEAVTDQSGEAGPWLDRLPHFRGGFTPSRGEELQSEYLVDRSVALDALAALRWLEPRIAPLLQTVEIRTVASDELWLSSSYRRATVGFHFTWHLDEPGVYAVLPAIEAALLPLGARPHWGKCFVAAAEDLAPSYPRWDDFRRLRATADPGGKFGNAFLDRVIGTAQAL</sequence>
<organism evidence="4 5">
    <name type="scientific">Pedococcus badiiscoriae</name>
    <dbReference type="NCBI Taxonomy" id="642776"/>
    <lineage>
        <taxon>Bacteria</taxon>
        <taxon>Bacillati</taxon>
        <taxon>Actinomycetota</taxon>
        <taxon>Actinomycetes</taxon>
        <taxon>Micrococcales</taxon>
        <taxon>Intrasporangiaceae</taxon>
        <taxon>Pedococcus</taxon>
    </lineage>
</organism>
<dbReference type="InterPro" id="IPR010031">
    <property type="entry name" value="FAD_lactone_oxidase-like"/>
</dbReference>
<dbReference type="Gene3D" id="3.30.43.10">
    <property type="entry name" value="Uridine Diphospho-n-acetylenolpyruvylglucosamine Reductase, domain 2"/>
    <property type="match status" value="1"/>
</dbReference>
<dbReference type="Gene3D" id="1.10.45.10">
    <property type="entry name" value="Vanillyl-alcohol Oxidase, Chain A, domain 4"/>
    <property type="match status" value="1"/>
</dbReference>